<evidence type="ECO:0000259" key="16">
    <source>
        <dbReference type="PROSITE" id="PS51192"/>
    </source>
</evidence>
<dbReference type="RefSeq" id="XP_041556605.1">
    <property type="nucleotide sequence ID" value="XM_041703973.1"/>
</dbReference>
<dbReference type="FunFam" id="1.10.3380.10:FF:000012">
    <property type="entry name" value="DEAD/DEAH box DNA helicase"/>
    <property type="match status" value="1"/>
</dbReference>
<dbReference type="InterPro" id="IPR011545">
    <property type="entry name" value="DEAD/DEAH_box_helicase_dom"/>
</dbReference>
<dbReference type="InterPro" id="IPR004179">
    <property type="entry name" value="Sec63-dom"/>
</dbReference>
<dbReference type="InterPro" id="IPR027417">
    <property type="entry name" value="P-loop_NTPase"/>
</dbReference>
<feature type="domain" description="Helicase C-terminal" evidence="17">
    <location>
        <begin position="473"/>
        <end position="661"/>
    </location>
</feature>
<evidence type="ECO:0000256" key="13">
    <source>
        <dbReference type="ARBA" id="ARBA00034808"/>
    </source>
</evidence>
<dbReference type="GO" id="GO:0007131">
    <property type="term" value="P:reciprocal meiotic recombination"/>
    <property type="evidence" value="ECO:0007669"/>
    <property type="project" value="UniProtKB-ARBA"/>
</dbReference>
<dbReference type="PANTHER" id="PTHR47835:SF3">
    <property type="entry name" value="HELICASE FOR MEIOSIS 1"/>
    <property type="match status" value="1"/>
</dbReference>
<feature type="compositionally biased region" description="Polar residues" evidence="15">
    <location>
        <begin position="1228"/>
        <end position="1246"/>
    </location>
</feature>
<dbReference type="SMART" id="SM00487">
    <property type="entry name" value="DEXDc"/>
    <property type="match status" value="1"/>
</dbReference>
<evidence type="ECO:0000256" key="1">
    <source>
        <dbReference type="ARBA" id="ARBA00001947"/>
    </source>
</evidence>
<evidence type="ECO:0000256" key="12">
    <source>
        <dbReference type="ARBA" id="ARBA00034617"/>
    </source>
</evidence>
<feature type="region of interest" description="Disordered" evidence="15">
    <location>
        <begin position="1328"/>
        <end position="1393"/>
    </location>
</feature>
<evidence type="ECO:0000256" key="6">
    <source>
        <dbReference type="ARBA" id="ARBA00022801"/>
    </source>
</evidence>
<dbReference type="FunFam" id="3.40.50.300:FF:001076">
    <property type="entry name" value="ATP-dependent DNA helicase MER3"/>
    <property type="match status" value="1"/>
</dbReference>
<gene>
    <name evidence="18" type="primary">MER3</name>
    <name evidence="18" type="ORF">APUU_40855A</name>
</gene>
<dbReference type="SUPFAM" id="SSF52540">
    <property type="entry name" value="P-loop containing nucleoside triphosphate hydrolases"/>
    <property type="match status" value="1"/>
</dbReference>
<dbReference type="GeneID" id="64974416"/>
<dbReference type="InterPro" id="IPR014001">
    <property type="entry name" value="Helicase_ATP-bd"/>
</dbReference>
<keyword evidence="10" id="KW-0413">Isomerase</keyword>
<evidence type="ECO:0000256" key="5">
    <source>
        <dbReference type="ARBA" id="ARBA00022771"/>
    </source>
</evidence>
<keyword evidence="9" id="KW-0067">ATP-binding</keyword>
<evidence type="ECO:0000256" key="14">
    <source>
        <dbReference type="ARBA" id="ARBA00048988"/>
    </source>
</evidence>
<comment type="cofactor">
    <cofactor evidence="1">
        <name>Zn(2+)</name>
        <dbReference type="ChEBI" id="CHEBI:29105"/>
    </cofactor>
</comment>
<dbReference type="EC" id="5.6.2.4" evidence="13"/>
<dbReference type="GO" id="GO:0003676">
    <property type="term" value="F:nucleic acid binding"/>
    <property type="evidence" value="ECO:0007669"/>
    <property type="project" value="InterPro"/>
</dbReference>
<dbReference type="Pfam" id="PF00270">
    <property type="entry name" value="DEAD"/>
    <property type="match status" value="1"/>
</dbReference>
<dbReference type="InterPro" id="IPR001650">
    <property type="entry name" value="Helicase_C-like"/>
</dbReference>
<dbReference type="OrthoDB" id="5575at2759"/>
<dbReference type="Gene3D" id="1.10.3380.10">
    <property type="entry name" value="Sec63 N-terminal domain-like domain"/>
    <property type="match status" value="1"/>
</dbReference>
<dbReference type="Gene3D" id="3.40.50.300">
    <property type="entry name" value="P-loop containing nucleotide triphosphate hydrolases"/>
    <property type="match status" value="2"/>
</dbReference>
<name>A0A7R7XMS8_9EURO</name>
<evidence type="ECO:0000256" key="11">
    <source>
        <dbReference type="ARBA" id="ARBA00023254"/>
    </source>
</evidence>
<evidence type="ECO:0000256" key="10">
    <source>
        <dbReference type="ARBA" id="ARBA00023235"/>
    </source>
</evidence>
<dbReference type="EMBL" id="AP024446">
    <property type="protein sequence ID" value="BCS24411.1"/>
    <property type="molecule type" value="Genomic_DNA"/>
</dbReference>
<organism evidence="18 19">
    <name type="scientific">Aspergillus puulaauensis</name>
    <dbReference type="NCBI Taxonomy" id="1220207"/>
    <lineage>
        <taxon>Eukaryota</taxon>
        <taxon>Fungi</taxon>
        <taxon>Dikarya</taxon>
        <taxon>Ascomycota</taxon>
        <taxon>Pezizomycotina</taxon>
        <taxon>Eurotiomycetes</taxon>
        <taxon>Eurotiomycetidae</taxon>
        <taxon>Eurotiales</taxon>
        <taxon>Aspergillaceae</taxon>
        <taxon>Aspergillus</taxon>
    </lineage>
</organism>
<evidence type="ECO:0000256" key="9">
    <source>
        <dbReference type="ARBA" id="ARBA00022840"/>
    </source>
</evidence>
<evidence type="ECO:0000259" key="17">
    <source>
        <dbReference type="PROSITE" id="PS51194"/>
    </source>
</evidence>
<feature type="region of interest" description="Disordered" evidence="15">
    <location>
        <begin position="1200"/>
        <end position="1287"/>
    </location>
</feature>
<dbReference type="FunFam" id="3.40.50.300:FF:000950">
    <property type="entry name" value="probable ATP-dependent DNA helicase HFM1"/>
    <property type="match status" value="1"/>
</dbReference>
<dbReference type="InterPro" id="IPR036388">
    <property type="entry name" value="WH-like_DNA-bd_sf"/>
</dbReference>
<evidence type="ECO:0000256" key="8">
    <source>
        <dbReference type="ARBA" id="ARBA00022833"/>
    </source>
</evidence>
<dbReference type="Pfam" id="PF02889">
    <property type="entry name" value="Sec63"/>
    <property type="match status" value="1"/>
</dbReference>
<keyword evidence="3" id="KW-0479">Metal-binding</keyword>
<feature type="region of interest" description="Disordered" evidence="15">
    <location>
        <begin position="140"/>
        <end position="159"/>
    </location>
</feature>
<reference evidence="18" key="2">
    <citation type="submission" date="2021-02" db="EMBL/GenBank/DDBJ databases">
        <title>Aspergillus puulaauensis MK2 genome sequence.</title>
        <authorList>
            <person name="Futagami T."/>
            <person name="Mori K."/>
            <person name="Kadooka C."/>
            <person name="Tanaka T."/>
        </authorList>
    </citation>
    <scope>NUCLEOTIDE SEQUENCE</scope>
    <source>
        <strain evidence="18">MK2</strain>
    </source>
</reference>
<dbReference type="FunFam" id="1.10.10.10:FF:000012">
    <property type="entry name" value="U5 small nuclear ribonucleoprotein helicase"/>
    <property type="match status" value="1"/>
</dbReference>
<keyword evidence="6" id="KW-0378">Hydrolase</keyword>
<comment type="catalytic activity">
    <reaction evidence="12">
        <text>Couples ATP hydrolysis with the unwinding of duplex DNA by translocating in the 3'-5' direction.</text>
        <dbReference type="EC" id="5.6.2.4"/>
    </reaction>
</comment>
<dbReference type="SMART" id="SM00490">
    <property type="entry name" value="HELICc"/>
    <property type="match status" value="1"/>
</dbReference>
<dbReference type="GO" id="GO:0043138">
    <property type="term" value="F:3'-5' DNA helicase activity"/>
    <property type="evidence" value="ECO:0007669"/>
    <property type="project" value="UniProtKB-EC"/>
</dbReference>
<evidence type="ECO:0000313" key="18">
    <source>
        <dbReference type="EMBL" id="BCS24411.1"/>
    </source>
</evidence>
<reference evidence="18" key="1">
    <citation type="submission" date="2021-01" db="EMBL/GenBank/DDBJ databases">
        <authorList>
            <consortium name="Aspergillus puulaauensis MK2 genome sequencing consortium"/>
            <person name="Kazuki M."/>
            <person name="Futagami T."/>
        </authorList>
    </citation>
    <scope>NUCLEOTIDE SEQUENCE</scope>
    <source>
        <strain evidence="18">MK2</strain>
    </source>
</reference>
<evidence type="ECO:0000256" key="3">
    <source>
        <dbReference type="ARBA" id="ARBA00022723"/>
    </source>
</evidence>
<evidence type="ECO:0000256" key="7">
    <source>
        <dbReference type="ARBA" id="ARBA00022806"/>
    </source>
</evidence>
<feature type="region of interest" description="Disordered" evidence="15">
    <location>
        <begin position="1101"/>
        <end position="1140"/>
    </location>
</feature>
<sequence length="1423" mass="158459">MRRRVNKPFSIPRQTGAEGPLEFPKSPQPHSNGVIDEKLIQGSQVLSSSSSLFHKSYRQENGTLSYQPGSTIQLPALSTLIQQDEVFEDEDVQLDAFDLELLAQSDGKANNHQQPLISSYHRQVEQPKQVSRFFNGPHVTPHRSIPSSSSDIDTREVSSPLARIQSGRTTGGFRETDRDLGGTLGLNRAPQVHSIGVEKRYVEPSTDFPTSHHDPSNPFQDIPVSVRGIVLLSVRELPDNYRSLFHFPVFNAVQSKCFQAIYRSDDNVVLAAPTGSGKTVIMELAICRLLNTLKDEQFKVVYQAPTKSLCSERFRDWSRKFQLLGLQCAELTGDTDHSQLRNVQNSQIIITTPEKWDSMTRKWKDHVRLMQLVKLFLIDEVHTLKEARGATLEAVVSRMKTIGSNVRFVALSATIPNSEDIATWLGKNATSQHVPAHREHFGEEFRPVKLQKFVYGYQSHGNDFAFDKLLNSKLADVIGTHSAKKPIMIFCCTRNSAVTTAKELARLWSTSNHPARLWKGPSKPMQVCNTDLKTTTAAGVAFHHAGLEPADRHQVENGYIEGKISLVCCTSTLAVGVNLPCHLVIIKNTVGWQDGCCQEYSDLEVMQMLGRAGRPQFDDTATAVILTRKERVHHYEKLVSGSESLESCLHLNLIDHLNAEIGLGNVTSLDSATTWLAGTFLFVRLRRNPMDYKLKESANRDDEDEMLRQICEKDIKLLQECDLVASNTLKSTPFGDAMARYYVRFETMKTLLALKSQSGVAEILAAISQAEEFRDVRLKAGEKSVYKEINRSSDLAYPINVDIALPAHKISLLIQSELGAIEFPTNEQFQKHKFTFQQDKNFVFSHVNRLIRCVIDCQVHLGDSVTIRNALELARSLTAKVWDGSPLQMKQIEQIGVVAVRKLVAAGIDSIEALEDTEPHCIDMALSKNPPFGVKVRGRLAEFPKLRVSVKIMGKDVKPGRFVSVRFKVEIAFMNEKCPSFFQRRPVYVCFIAETSDGRLIDFRRLSAAKLQKNHEISLSGELKQHGQYIICHVMCDEIAGTSRCATLRPDLPKSCFPKQPEHEEIPITEPCNNESSNKLKRFDTDDLLFGEWLGSEILDDWNDGEAGPQPSVPSKGTMYQKITSQSEDTKSSAAAKANASVDRELGKLDNGKWACNHKCKDKTSCKHYCCREGLSNPPKATRKKSDGAYQDTAGSNQLTLSASISKSDPKSVKQQKKVKNSQQSSQLKTPSTDNPISLIADSSSDYGDESFDDLPSPSEFFGNAISSLDRDSQKAPGISKTPHELGDDWIDADEVSFRGRPTLESPSANYGFAKTCLVDLVSPEPQKLCSMPPQSDGLGGQKRKLADRSNTTNDDNKRAKNRGEPDGIETDLPRKGEKELTEGNEAENSQMCDVPVASSIPTGWEGIDPALLDDFKDIIDFF</sequence>
<dbReference type="GO" id="GO:0016787">
    <property type="term" value="F:hydrolase activity"/>
    <property type="evidence" value="ECO:0007669"/>
    <property type="project" value="UniProtKB-KW"/>
</dbReference>
<dbReference type="Gene3D" id="1.10.10.10">
    <property type="entry name" value="Winged helix-like DNA-binding domain superfamily/Winged helix DNA-binding domain"/>
    <property type="match status" value="1"/>
</dbReference>
<keyword evidence="7" id="KW-0347">Helicase</keyword>
<dbReference type="PROSITE" id="PS51192">
    <property type="entry name" value="HELICASE_ATP_BIND_1"/>
    <property type="match status" value="1"/>
</dbReference>
<dbReference type="Pfam" id="PF00271">
    <property type="entry name" value="Helicase_C"/>
    <property type="match status" value="1"/>
</dbReference>
<dbReference type="CDD" id="cd18795">
    <property type="entry name" value="SF2_C_Ski2"/>
    <property type="match status" value="1"/>
</dbReference>
<evidence type="ECO:0000256" key="15">
    <source>
        <dbReference type="SAM" id="MobiDB-lite"/>
    </source>
</evidence>
<proteinExistence type="inferred from homology"/>
<feature type="region of interest" description="Disordered" evidence="15">
    <location>
        <begin position="167"/>
        <end position="187"/>
    </location>
</feature>
<dbReference type="PROSITE" id="PS51194">
    <property type="entry name" value="HELICASE_CTER"/>
    <property type="match status" value="1"/>
</dbReference>
<evidence type="ECO:0000313" key="19">
    <source>
        <dbReference type="Proteomes" id="UP000654913"/>
    </source>
</evidence>
<accession>A0A7R7XMS8</accession>
<dbReference type="SUPFAM" id="SSF46785">
    <property type="entry name" value="Winged helix' DNA-binding domain"/>
    <property type="match status" value="1"/>
</dbReference>
<dbReference type="GO" id="GO:0008270">
    <property type="term" value="F:zinc ion binding"/>
    <property type="evidence" value="ECO:0007669"/>
    <property type="project" value="UniProtKB-KW"/>
</dbReference>
<dbReference type="InterPro" id="IPR036390">
    <property type="entry name" value="WH_DNA-bd_sf"/>
</dbReference>
<comment type="similarity">
    <text evidence="2">Belongs to the helicase family. SKI2 subfamily.</text>
</comment>
<dbReference type="SMART" id="SM00973">
    <property type="entry name" value="Sec63"/>
    <property type="match status" value="1"/>
</dbReference>
<comment type="catalytic activity">
    <reaction evidence="14">
        <text>ATP + H2O = ADP + phosphate + H(+)</text>
        <dbReference type="Rhea" id="RHEA:13065"/>
        <dbReference type="ChEBI" id="CHEBI:15377"/>
        <dbReference type="ChEBI" id="CHEBI:15378"/>
        <dbReference type="ChEBI" id="CHEBI:30616"/>
        <dbReference type="ChEBI" id="CHEBI:43474"/>
        <dbReference type="ChEBI" id="CHEBI:456216"/>
        <dbReference type="EC" id="5.6.2.4"/>
    </reaction>
</comment>
<dbReference type="SUPFAM" id="SSF158702">
    <property type="entry name" value="Sec63 N-terminal domain-like"/>
    <property type="match status" value="1"/>
</dbReference>
<keyword evidence="19" id="KW-1185">Reference proteome</keyword>
<feature type="region of interest" description="Disordered" evidence="15">
    <location>
        <begin position="1"/>
        <end position="34"/>
    </location>
</feature>
<keyword evidence="8" id="KW-0862">Zinc</keyword>
<dbReference type="PANTHER" id="PTHR47835">
    <property type="entry name" value="HFM1, ATP DEPENDENT DNA HELICASE HOMOLOG"/>
    <property type="match status" value="1"/>
</dbReference>
<keyword evidence="5" id="KW-0863">Zinc-finger</keyword>
<dbReference type="GO" id="GO:0005524">
    <property type="term" value="F:ATP binding"/>
    <property type="evidence" value="ECO:0007669"/>
    <property type="project" value="UniProtKB-KW"/>
</dbReference>
<keyword evidence="4" id="KW-0547">Nucleotide-binding</keyword>
<keyword evidence="11" id="KW-0469">Meiosis</keyword>
<protein>
    <recommendedName>
        <fullName evidence="13">DNA 3'-5' helicase</fullName>
        <ecNumber evidence="13">5.6.2.4</ecNumber>
    </recommendedName>
</protein>
<dbReference type="Proteomes" id="UP000654913">
    <property type="component" value="Chromosome 4"/>
</dbReference>
<dbReference type="Pfam" id="PF23445">
    <property type="entry name" value="WHD_SNRNP200"/>
    <property type="match status" value="1"/>
</dbReference>
<evidence type="ECO:0000256" key="4">
    <source>
        <dbReference type="ARBA" id="ARBA00022741"/>
    </source>
</evidence>
<feature type="domain" description="Helicase ATP-binding" evidence="16">
    <location>
        <begin position="259"/>
        <end position="433"/>
    </location>
</feature>
<dbReference type="InterPro" id="IPR057842">
    <property type="entry name" value="WH_MER3"/>
</dbReference>
<dbReference type="InterPro" id="IPR052247">
    <property type="entry name" value="Meiotic_Crossover_Helicase"/>
</dbReference>
<dbReference type="KEGG" id="apuu:APUU_40855A"/>
<evidence type="ECO:0000256" key="2">
    <source>
        <dbReference type="ARBA" id="ARBA00010140"/>
    </source>
</evidence>
<feature type="compositionally biased region" description="Basic and acidic residues" evidence="15">
    <location>
        <begin position="1355"/>
        <end position="1382"/>
    </location>
</feature>